<organism evidence="2 3">
    <name type="scientific">Sphingobium psychrophilum</name>
    <dbReference type="NCBI Taxonomy" id="2728834"/>
    <lineage>
        <taxon>Bacteria</taxon>
        <taxon>Pseudomonadati</taxon>
        <taxon>Pseudomonadota</taxon>
        <taxon>Alphaproteobacteria</taxon>
        <taxon>Sphingomonadales</taxon>
        <taxon>Sphingomonadaceae</taxon>
        <taxon>Sphingobium</taxon>
    </lineage>
</organism>
<dbReference type="Proteomes" id="UP000519023">
    <property type="component" value="Unassembled WGS sequence"/>
</dbReference>
<dbReference type="InterPro" id="IPR022060">
    <property type="entry name" value="DUF3616"/>
</dbReference>
<name>A0A7X9ZWD6_9SPHN</name>
<keyword evidence="3" id="KW-1185">Reference proteome</keyword>
<gene>
    <name evidence="2" type="ORF">HHL08_24855</name>
</gene>
<evidence type="ECO:0000313" key="3">
    <source>
        <dbReference type="Proteomes" id="UP000519023"/>
    </source>
</evidence>
<accession>A0A7X9ZWD6</accession>
<protein>
    <submittedName>
        <fullName evidence="2">DUF3616 domain-containing protein</fullName>
    </submittedName>
</protein>
<feature type="domain" description="DUF3616" evidence="1">
    <location>
        <begin position="34"/>
        <end position="187"/>
    </location>
</feature>
<evidence type="ECO:0000259" key="1">
    <source>
        <dbReference type="Pfam" id="PF12275"/>
    </source>
</evidence>
<sequence>MNDIWSSSWSAPAVPIERIVLQFGKGKKKKALRNFSAGTRVGNSLFLGADEHADIDRLSRSATGDWSEHAQFSLGDLLPLADPDQEVDLEGLSADDGWLWVLGSHARARPKVEKAKDERIDLRLLADLKDTRARCLLGRIPLVEHLGTHHPVRIDGHRRAGVLPQGSDGNALAAALARDPLIAPFIPRLSDQNLCAHWRSPIVMMRQG</sequence>
<dbReference type="Pfam" id="PF12275">
    <property type="entry name" value="DUF3616"/>
    <property type="match status" value="1"/>
</dbReference>
<comment type="caution">
    <text evidence="2">The sequence shown here is derived from an EMBL/GenBank/DDBJ whole genome shotgun (WGS) entry which is preliminary data.</text>
</comment>
<dbReference type="EMBL" id="JABBFV010000054">
    <property type="protein sequence ID" value="NML13299.1"/>
    <property type="molecule type" value="Genomic_DNA"/>
</dbReference>
<reference evidence="2 3" key="1">
    <citation type="submission" date="2020-04" db="EMBL/GenBank/DDBJ databases">
        <title>Sphingobium sp. AR-3-1 isolated from Arctic soil.</title>
        <authorList>
            <person name="Dahal R.H."/>
            <person name="Chaudhary D.K."/>
        </authorList>
    </citation>
    <scope>NUCLEOTIDE SEQUENCE [LARGE SCALE GENOMIC DNA]</scope>
    <source>
        <strain evidence="2 3">AR-3-1</strain>
    </source>
</reference>
<evidence type="ECO:0000313" key="2">
    <source>
        <dbReference type="EMBL" id="NML13299.1"/>
    </source>
</evidence>
<proteinExistence type="predicted"/>
<dbReference type="AlphaFoldDB" id="A0A7X9ZWD6"/>